<evidence type="ECO:0000313" key="8">
    <source>
        <dbReference type="Proteomes" id="UP001178507"/>
    </source>
</evidence>
<dbReference type="InterPro" id="IPR056555">
    <property type="entry name" value="NFD4_C"/>
</dbReference>
<feature type="transmembrane region" description="Helical" evidence="5">
    <location>
        <begin position="216"/>
        <end position="235"/>
    </location>
</feature>
<feature type="transmembrane region" description="Helical" evidence="5">
    <location>
        <begin position="469"/>
        <end position="489"/>
    </location>
</feature>
<feature type="transmembrane region" description="Helical" evidence="5">
    <location>
        <begin position="110"/>
        <end position="132"/>
    </location>
</feature>
<evidence type="ECO:0000256" key="4">
    <source>
        <dbReference type="ARBA" id="ARBA00023136"/>
    </source>
</evidence>
<organism evidence="7 8">
    <name type="scientific">Effrenium voratum</name>
    <dbReference type="NCBI Taxonomy" id="2562239"/>
    <lineage>
        <taxon>Eukaryota</taxon>
        <taxon>Sar</taxon>
        <taxon>Alveolata</taxon>
        <taxon>Dinophyceae</taxon>
        <taxon>Suessiales</taxon>
        <taxon>Symbiodiniaceae</taxon>
        <taxon>Effrenium</taxon>
    </lineage>
</organism>
<gene>
    <name evidence="7" type="ORF">EVOR1521_LOCUS4987</name>
</gene>
<evidence type="ECO:0000259" key="6">
    <source>
        <dbReference type="Pfam" id="PF23262"/>
    </source>
</evidence>
<proteinExistence type="predicted"/>
<comment type="caution">
    <text evidence="7">The sequence shown here is derived from an EMBL/GenBank/DDBJ whole genome shotgun (WGS) entry which is preliminary data.</text>
</comment>
<evidence type="ECO:0000256" key="1">
    <source>
        <dbReference type="ARBA" id="ARBA00004141"/>
    </source>
</evidence>
<feature type="transmembrane region" description="Helical" evidence="5">
    <location>
        <begin position="364"/>
        <end position="384"/>
    </location>
</feature>
<feature type="transmembrane region" description="Helical" evidence="5">
    <location>
        <begin position="390"/>
        <end position="415"/>
    </location>
</feature>
<evidence type="ECO:0000313" key="7">
    <source>
        <dbReference type="EMBL" id="CAJ1375783.1"/>
    </source>
</evidence>
<keyword evidence="3 5" id="KW-1133">Transmembrane helix</keyword>
<dbReference type="Proteomes" id="UP001178507">
    <property type="component" value="Unassembled WGS sequence"/>
</dbReference>
<dbReference type="GO" id="GO:0016020">
    <property type="term" value="C:membrane"/>
    <property type="evidence" value="ECO:0007669"/>
    <property type="project" value="UniProtKB-SubCell"/>
</dbReference>
<name>A0AA36HX45_9DINO</name>
<keyword evidence="8" id="KW-1185">Reference proteome</keyword>
<protein>
    <recommendedName>
        <fullName evidence="6">NFD4 C-terminal domain-containing protein</fullName>
    </recommendedName>
</protein>
<dbReference type="SUPFAM" id="SSF103473">
    <property type="entry name" value="MFS general substrate transporter"/>
    <property type="match status" value="1"/>
</dbReference>
<feature type="transmembrane region" description="Helical" evidence="5">
    <location>
        <begin position="241"/>
        <end position="263"/>
    </location>
</feature>
<feature type="transmembrane region" description="Helical" evidence="5">
    <location>
        <begin position="182"/>
        <end position="204"/>
    </location>
</feature>
<feature type="transmembrane region" description="Helical" evidence="5">
    <location>
        <begin position="52"/>
        <end position="71"/>
    </location>
</feature>
<keyword evidence="2 5" id="KW-0812">Transmembrane</keyword>
<comment type="subcellular location">
    <subcellularLocation>
        <location evidence="1">Membrane</location>
        <topology evidence="1">Multi-pass membrane protein</topology>
    </subcellularLocation>
</comment>
<dbReference type="Pfam" id="PF23262">
    <property type="entry name" value="NFD4_C"/>
    <property type="match status" value="1"/>
</dbReference>
<dbReference type="PROSITE" id="PS51257">
    <property type="entry name" value="PROKAR_LIPOPROTEIN"/>
    <property type="match status" value="1"/>
</dbReference>
<evidence type="ECO:0000256" key="2">
    <source>
        <dbReference type="ARBA" id="ARBA00022692"/>
    </source>
</evidence>
<feature type="transmembrane region" description="Helical" evidence="5">
    <location>
        <begin position="12"/>
        <end position="32"/>
    </location>
</feature>
<feature type="transmembrane region" description="Helical" evidence="5">
    <location>
        <begin position="427"/>
        <end position="449"/>
    </location>
</feature>
<evidence type="ECO:0000256" key="5">
    <source>
        <dbReference type="SAM" id="Phobius"/>
    </source>
</evidence>
<evidence type="ECO:0000256" key="3">
    <source>
        <dbReference type="ARBA" id="ARBA00022989"/>
    </source>
</evidence>
<dbReference type="InterPro" id="IPR036259">
    <property type="entry name" value="MFS_trans_sf"/>
</dbReference>
<sequence>MVEGKQWPERRWDLWASAVALNMAAGCAMYDYSAFSPAIKETFGLTLRETDLVFNFSWFFYSITCYGYSICNQRLGPKRAPRLGCCAMLACNVLIVYNLLHPILPGSGGAALMTLLMGLAWAGQGTSLGACYQRVMQVFPQTAGVSIGVLKASLGTGGAVAPALFFGLWGSRPPGNFLGMQLFPAFTSLSLGATIIAFTFCVGAEPGYSRTEKRRIHSTALAIIFTTAAATASSLCPVGAMSTALLVLTLVLLLALFLSIACAGDEMSTLQGSSETSDSSDDMHITVQQACQTIEFWMYISVYCISAGSGQLILTNLAQIATVIGFPHQCQALLCCFSTCNMLGRLLFGAICDMLQRRRASRTLLFVLTNFLAAIGQMLFFAAATSQSVLLLFAGALVVGLAFGGTFPTLVNVCAARWGRSTLSANWTFMDAVGNGFASLLFGCFLGSFSYDRNSDSSQHCYGSHCFALPHLVMAVTCTIGILLSAMIVKRHPKSKEIRRSLSTLSRRSAALASFDISSDAT</sequence>
<dbReference type="Gene3D" id="1.20.1250.20">
    <property type="entry name" value="MFS general substrate transporter like domains"/>
    <property type="match status" value="1"/>
</dbReference>
<dbReference type="PANTHER" id="PTHR21576">
    <property type="entry name" value="UNCHARACTERIZED NODULIN-LIKE PROTEIN"/>
    <property type="match status" value="1"/>
</dbReference>
<accession>A0AA36HX45</accession>
<dbReference type="AlphaFoldDB" id="A0AA36HX45"/>
<feature type="transmembrane region" description="Helical" evidence="5">
    <location>
        <begin position="83"/>
        <end position="104"/>
    </location>
</feature>
<feature type="domain" description="NFD4 C-terminal" evidence="6">
    <location>
        <begin position="286"/>
        <end position="491"/>
    </location>
</feature>
<dbReference type="EMBL" id="CAUJNA010000339">
    <property type="protein sequence ID" value="CAJ1375783.1"/>
    <property type="molecule type" value="Genomic_DNA"/>
</dbReference>
<reference evidence="7" key="1">
    <citation type="submission" date="2023-08" db="EMBL/GenBank/DDBJ databases">
        <authorList>
            <person name="Chen Y."/>
            <person name="Shah S."/>
            <person name="Dougan E. K."/>
            <person name="Thang M."/>
            <person name="Chan C."/>
        </authorList>
    </citation>
    <scope>NUCLEOTIDE SEQUENCE</scope>
</reference>
<dbReference type="PANTHER" id="PTHR21576:SF158">
    <property type="entry name" value="RIBOSOMAL RNA-PROCESSING PROTEIN 12-LIKE CONSERVED DOMAIN-CONTAINING PROTEIN"/>
    <property type="match status" value="1"/>
</dbReference>
<keyword evidence="4 5" id="KW-0472">Membrane</keyword>
<feature type="transmembrane region" description="Helical" evidence="5">
    <location>
        <begin position="144"/>
        <end position="170"/>
    </location>
</feature>